<evidence type="ECO:0000259" key="2">
    <source>
        <dbReference type="SMART" id="SM00913"/>
    </source>
</evidence>
<dbReference type="Pfam" id="PF19273">
    <property type="entry name" value="Exportin-5"/>
    <property type="match status" value="1"/>
</dbReference>
<organism evidence="3 4">
    <name type="scientific">Littorina saxatilis</name>
    <dbReference type="NCBI Taxonomy" id="31220"/>
    <lineage>
        <taxon>Eukaryota</taxon>
        <taxon>Metazoa</taxon>
        <taxon>Spiralia</taxon>
        <taxon>Lophotrochozoa</taxon>
        <taxon>Mollusca</taxon>
        <taxon>Gastropoda</taxon>
        <taxon>Caenogastropoda</taxon>
        <taxon>Littorinimorpha</taxon>
        <taxon>Littorinoidea</taxon>
        <taxon>Littorinidae</taxon>
        <taxon>Littorina</taxon>
    </lineage>
</organism>
<dbReference type="SMART" id="SM00913">
    <property type="entry name" value="IBN_N"/>
    <property type="match status" value="1"/>
</dbReference>
<dbReference type="PANTHER" id="PTHR11223">
    <property type="entry name" value="EXPORTIN 1/5"/>
    <property type="match status" value="1"/>
</dbReference>
<gene>
    <name evidence="3" type="ORF">V1264_019493</name>
</gene>
<dbReference type="InterPro" id="IPR016024">
    <property type="entry name" value="ARM-type_fold"/>
</dbReference>
<dbReference type="GO" id="GO:0006611">
    <property type="term" value="P:protein export from nucleus"/>
    <property type="evidence" value="ECO:0007669"/>
    <property type="project" value="InterPro"/>
</dbReference>
<dbReference type="Pfam" id="PF08389">
    <property type="entry name" value="Xpo1"/>
    <property type="match status" value="1"/>
</dbReference>
<keyword evidence="4" id="KW-1185">Reference proteome</keyword>
<dbReference type="EMBL" id="JBAMIC010000008">
    <property type="protein sequence ID" value="KAK7104837.1"/>
    <property type="molecule type" value="Genomic_DNA"/>
</dbReference>
<protein>
    <recommendedName>
        <fullName evidence="2">Importin N-terminal domain-containing protein</fullName>
    </recommendedName>
</protein>
<proteinExistence type="inferred from homology"/>
<accession>A0AAN9GDZ5</accession>
<dbReference type="Pfam" id="PF03810">
    <property type="entry name" value="IBN_N"/>
    <property type="match status" value="1"/>
</dbReference>
<dbReference type="PANTHER" id="PTHR11223:SF3">
    <property type="entry name" value="EXPORTIN-5"/>
    <property type="match status" value="1"/>
</dbReference>
<name>A0AAN9GDZ5_9CAEN</name>
<dbReference type="InterPro" id="IPR011989">
    <property type="entry name" value="ARM-like"/>
</dbReference>
<dbReference type="GO" id="GO:0003723">
    <property type="term" value="F:RNA binding"/>
    <property type="evidence" value="ECO:0007669"/>
    <property type="project" value="TreeGrafter"/>
</dbReference>
<sequence>MAAQTGVVNMEQTLSTLVAAVEAVMNPAATQQDRAAAHQVCEEFREKSPACLECGLVLAGQQNSPIVRHFGLQLVEHFIKFRWTEISDAQRDTLKTKTLELIDQGTFNLLKEEAHVKDAVSRILVELMKRVWPQLWPDLFQNLNEICQHGATQTELVLKVFLRLVEDVVAFQTIPPQRRREILQALTSTMQELFHFFLQILDAYCTPAASTNKEEAVLVCQSVLSTLTGFVDWVNISHIIDDNGRLLRLLCEMLSDQSLQLHAAECLLLIVGRKGKVEDRKPILVLFSPVAMKAILDAAEAASRNLQDEHHYLFLKRLCQVLTEIGRQLCAQWGQANDIERPEEFDTYLKALLAFTQHPSLTLRSFTFSLWTQFLRHPNISQDSLLQSFLPRLTEVCTTTLYKVGFPSMNNSPSCEFSRIDFDNDEDFQSFFTKYRCDLAETIRSLTLLVPELTFTVASQWLQKELQKPLQADRQPCSMSSPEYLEWEALTVFTESVMLRLFQSEKPLPDVSLGIELLNQLLGYQNQDPLIQSCVLSCMSALFPFLRHGPKALPAVLEMIFASVVFTLPGQTKSTRSRAVKGVRQHACSVLVKICKEYPDILFPEFEHLYVCIKNIDADPDQLSQMERCILIEALIIVSNQFADFERQSVFIAEVLAPVKQLWVSPQFTEAFSHPSKFMSYIGLDQKPVQPSSADTCGINRSHIMYCINMILACMKRTTWPRDTSVAERGGFVLCKQEDGSIILRNPATTHIQQFLDNLFALIKTFCCLWLPEFVQLRHPEFSKAYDLMENERLAALGIQPPSVDNADSFVNRQPLERMQNFISVAYDNCFHILGNAGQCLGHEFYSWPNLGQVLVESVFRQMEHLPDYRLKPVIRAYMKPYISNCPKQYYMTAVVPVLCALCPSIYQRLSAKWVHINQRFEEGLDDDDDNAESQEVLEDQLTRQLTREYLELIGTVCVGRHSSKVEVAEETAMDEGDTTAHNRNDRTLSELGAMCLKNEALFPSILLCVLSGLTWSDTITCSKCIGLCWLLVKQLMADQTMTNEGAVHVLRSVLTGLRTLGQHEATQANLVTLSLTIYEEMRPQFPGLQELVASIPDCSLEAVQNFEKSFLMNSTPTKAPSEKKKKEAFKKLIGSIIGKDLGQMFKREVHYKNLPPMFVRRPKKQRVEVLSDDESCLCALFAADDV</sequence>
<dbReference type="GO" id="GO:0005049">
    <property type="term" value="F:nuclear export signal receptor activity"/>
    <property type="evidence" value="ECO:0007669"/>
    <property type="project" value="InterPro"/>
</dbReference>
<dbReference type="InterPro" id="IPR001494">
    <property type="entry name" value="Importin-beta_N"/>
</dbReference>
<feature type="domain" description="Importin N-terminal" evidence="2">
    <location>
        <begin position="37"/>
        <end position="104"/>
    </location>
</feature>
<dbReference type="GO" id="GO:0042565">
    <property type="term" value="C:RNA nuclear export complex"/>
    <property type="evidence" value="ECO:0007669"/>
    <property type="project" value="TreeGrafter"/>
</dbReference>
<comment type="similarity">
    <text evidence="1">Belongs to the exportin family.</text>
</comment>
<dbReference type="SUPFAM" id="SSF48371">
    <property type="entry name" value="ARM repeat"/>
    <property type="match status" value="1"/>
</dbReference>
<evidence type="ECO:0000313" key="3">
    <source>
        <dbReference type="EMBL" id="KAK7104837.1"/>
    </source>
</evidence>
<dbReference type="Proteomes" id="UP001374579">
    <property type="component" value="Unassembled WGS sequence"/>
</dbReference>
<dbReference type="AlphaFoldDB" id="A0AAN9GDZ5"/>
<dbReference type="InterPro" id="IPR013598">
    <property type="entry name" value="Exportin-1/Importin-b-like"/>
</dbReference>
<comment type="caution">
    <text evidence="3">The sequence shown here is derived from an EMBL/GenBank/DDBJ whole genome shotgun (WGS) entry which is preliminary data.</text>
</comment>
<evidence type="ECO:0000256" key="1">
    <source>
        <dbReference type="ARBA" id="ARBA00009466"/>
    </source>
</evidence>
<dbReference type="InterPro" id="IPR045065">
    <property type="entry name" value="XPO1/5"/>
</dbReference>
<evidence type="ECO:0000313" key="4">
    <source>
        <dbReference type="Proteomes" id="UP001374579"/>
    </source>
</evidence>
<dbReference type="GO" id="GO:0005634">
    <property type="term" value="C:nucleus"/>
    <property type="evidence" value="ECO:0007669"/>
    <property type="project" value="TreeGrafter"/>
</dbReference>
<dbReference type="GO" id="GO:0031267">
    <property type="term" value="F:small GTPase binding"/>
    <property type="evidence" value="ECO:0007669"/>
    <property type="project" value="InterPro"/>
</dbReference>
<dbReference type="InterPro" id="IPR045478">
    <property type="entry name" value="Exportin-5_C"/>
</dbReference>
<dbReference type="Gene3D" id="1.25.10.10">
    <property type="entry name" value="Leucine-rich Repeat Variant"/>
    <property type="match status" value="1"/>
</dbReference>
<dbReference type="GO" id="GO:0006405">
    <property type="term" value="P:RNA export from nucleus"/>
    <property type="evidence" value="ECO:0007669"/>
    <property type="project" value="TreeGrafter"/>
</dbReference>
<reference evidence="3 4" key="1">
    <citation type="submission" date="2024-02" db="EMBL/GenBank/DDBJ databases">
        <title>Chromosome-scale genome assembly of the rough periwinkle Littorina saxatilis.</title>
        <authorList>
            <person name="De Jode A."/>
            <person name="Faria R."/>
            <person name="Formenti G."/>
            <person name="Sims Y."/>
            <person name="Smith T.P."/>
            <person name="Tracey A."/>
            <person name="Wood J.M.D."/>
            <person name="Zagrodzka Z.B."/>
            <person name="Johannesson K."/>
            <person name="Butlin R.K."/>
            <person name="Leder E.H."/>
        </authorList>
    </citation>
    <scope>NUCLEOTIDE SEQUENCE [LARGE SCALE GENOMIC DNA]</scope>
    <source>
        <strain evidence="3">Snail1</strain>
        <tissue evidence="3">Muscle</tissue>
    </source>
</reference>
<dbReference type="GO" id="GO:0005737">
    <property type="term" value="C:cytoplasm"/>
    <property type="evidence" value="ECO:0007669"/>
    <property type="project" value="TreeGrafter"/>
</dbReference>